<feature type="compositionally biased region" description="Low complexity" evidence="1">
    <location>
        <begin position="1"/>
        <end position="15"/>
    </location>
</feature>
<reference evidence="2 4" key="1">
    <citation type="journal article" date="2011" name="Nature">
        <title>The Medicago genome provides insight into the evolution of rhizobial symbioses.</title>
        <authorList>
            <person name="Young N.D."/>
            <person name="Debelle F."/>
            <person name="Oldroyd G.E."/>
            <person name="Geurts R."/>
            <person name="Cannon S.B."/>
            <person name="Udvardi M.K."/>
            <person name="Benedito V.A."/>
            <person name="Mayer K.F."/>
            <person name="Gouzy J."/>
            <person name="Schoof H."/>
            <person name="Van de Peer Y."/>
            <person name="Proost S."/>
            <person name="Cook D.R."/>
            <person name="Meyers B.C."/>
            <person name="Spannagl M."/>
            <person name="Cheung F."/>
            <person name="De Mita S."/>
            <person name="Krishnakumar V."/>
            <person name="Gundlach H."/>
            <person name="Zhou S."/>
            <person name="Mudge J."/>
            <person name="Bharti A.K."/>
            <person name="Murray J.D."/>
            <person name="Naoumkina M.A."/>
            <person name="Rosen B."/>
            <person name="Silverstein K.A."/>
            <person name="Tang H."/>
            <person name="Rombauts S."/>
            <person name="Zhao P.X."/>
            <person name="Zhou P."/>
            <person name="Barbe V."/>
            <person name="Bardou P."/>
            <person name="Bechner M."/>
            <person name="Bellec A."/>
            <person name="Berger A."/>
            <person name="Berges H."/>
            <person name="Bidwell S."/>
            <person name="Bisseling T."/>
            <person name="Choisne N."/>
            <person name="Couloux A."/>
            <person name="Denny R."/>
            <person name="Deshpande S."/>
            <person name="Dai X."/>
            <person name="Doyle J.J."/>
            <person name="Dudez A.M."/>
            <person name="Farmer A.D."/>
            <person name="Fouteau S."/>
            <person name="Franken C."/>
            <person name="Gibelin C."/>
            <person name="Gish J."/>
            <person name="Goldstein S."/>
            <person name="Gonzalez A.J."/>
            <person name="Green P.J."/>
            <person name="Hallab A."/>
            <person name="Hartog M."/>
            <person name="Hua A."/>
            <person name="Humphray S.J."/>
            <person name="Jeong D.H."/>
            <person name="Jing Y."/>
            <person name="Jocker A."/>
            <person name="Kenton S.M."/>
            <person name="Kim D.J."/>
            <person name="Klee K."/>
            <person name="Lai H."/>
            <person name="Lang C."/>
            <person name="Lin S."/>
            <person name="Macmil S.L."/>
            <person name="Magdelenat G."/>
            <person name="Matthews L."/>
            <person name="McCorrison J."/>
            <person name="Monaghan E.L."/>
            <person name="Mun J.H."/>
            <person name="Najar F.Z."/>
            <person name="Nicholson C."/>
            <person name="Noirot C."/>
            <person name="O'Bleness M."/>
            <person name="Paule C.R."/>
            <person name="Poulain J."/>
            <person name="Prion F."/>
            <person name="Qin B."/>
            <person name="Qu C."/>
            <person name="Retzel E.F."/>
            <person name="Riddle C."/>
            <person name="Sallet E."/>
            <person name="Samain S."/>
            <person name="Samson N."/>
            <person name="Sanders I."/>
            <person name="Saurat O."/>
            <person name="Scarpelli C."/>
            <person name="Schiex T."/>
            <person name="Segurens B."/>
            <person name="Severin A.J."/>
            <person name="Sherrier D.J."/>
            <person name="Shi R."/>
            <person name="Sims S."/>
            <person name="Singer S.R."/>
            <person name="Sinharoy S."/>
            <person name="Sterck L."/>
            <person name="Viollet A."/>
            <person name="Wang B.B."/>
            <person name="Wang K."/>
            <person name="Wang M."/>
            <person name="Wang X."/>
            <person name="Warfsmann J."/>
            <person name="Weissenbach J."/>
            <person name="White D.D."/>
            <person name="White J.D."/>
            <person name="Wiley G.B."/>
            <person name="Wincker P."/>
            <person name="Xing Y."/>
            <person name="Yang L."/>
            <person name="Yao Z."/>
            <person name="Ying F."/>
            <person name="Zhai J."/>
            <person name="Zhou L."/>
            <person name="Zuber A."/>
            <person name="Denarie J."/>
            <person name="Dixon R.A."/>
            <person name="May G.D."/>
            <person name="Schwartz D.C."/>
            <person name="Rogers J."/>
            <person name="Quetier F."/>
            <person name="Town C.D."/>
            <person name="Roe B.A."/>
        </authorList>
    </citation>
    <scope>NUCLEOTIDE SEQUENCE [LARGE SCALE GENOMIC DNA]</scope>
    <source>
        <strain evidence="2">A17</strain>
        <strain evidence="3 4">cv. Jemalong A17</strain>
    </source>
</reference>
<dbReference type="EnsemblPlants" id="AES68710">
    <property type="protein sequence ID" value="AES68710"/>
    <property type="gene ID" value="MTR_3g013970"/>
</dbReference>
<dbReference type="AlphaFoldDB" id="G7IYP8"/>
<reference evidence="3" key="3">
    <citation type="submission" date="2015-04" db="UniProtKB">
        <authorList>
            <consortium name="EnsemblPlants"/>
        </authorList>
    </citation>
    <scope>IDENTIFICATION</scope>
    <source>
        <strain evidence="3">cv. Jemalong A17</strain>
    </source>
</reference>
<evidence type="ECO:0000313" key="2">
    <source>
        <dbReference type="EMBL" id="AES68710.1"/>
    </source>
</evidence>
<dbReference type="HOGENOM" id="CLU_2174726_0_0_1"/>
<name>G7IYP8_MEDTR</name>
<dbReference type="PaxDb" id="3880-AES68710"/>
<feature type="region of interest" description="Disordered" evidence="1">
    <location>
        <begin position="1"/>
        <end position="27"/>
    </location>
</feature>
<dbReference type="EMBL" id="CM001219">
    <property type="protein sequence ID" value="AES68710.1"/>
    <property type="molecule type" value="Genomic_DNA"/>
</dbReference>
<proteinExistence type="predicted"/>
<dbReference type="Proteomes" id="UP000002051">
    <property type="component" value="Chromosome 3"/>
</dbReference>
<accession>G7IYP8</accession>
<feature type="region of interest" description="Disordered" evidence="1">
    <location>
        <begin position="86"/>
        <end position="110"/>
    </location>
</feature>
<reference evidence="2 4" key="2">
    <citation type="journal article" date="2014" name="BMC Genomics">
        <title>An improved genome release (version Mt4.0) for the model legume Medicago truncatula.</title>
        <authorList>
            <person name="Tang H."/>
            <person name="Krishnakumar V."/>
            <person name="Bidwell S."/>
            <person name="Rosen B."/>
            <person name="Chan A."/>
            <person name="Zhou S."/>
            <person name="Gentzbittel L."/>
            <person name="Childs K.L."/>
            <person name="Yandell M."/>
            <person name="Gundlach H."/>
            <person name="Mayer K.F."/>
            <person name="Schwartz D.C."/>
            <person name="Town C.D."/>
        </authorList>
    </citation>
    <scope>GENOME REANNOTATION</scope>
    <source>
        <strain evidence="3 4">cv. Jemalong A17</strain>
    </source>
</reference>
<sequence>MGKQTTPHKTTNNKPPHLHDEITQRKKVEDVKNETLAFPVSFTMGFAMKRKSMKWLRKCEEEEGCYGEVGGGVRCREEKRRGVKKKMKRGDFRSRIDPKPPPIKKWDEKT</sequence>
<organism evidence="2 4">
    <name type="scientific">Medicago truncatula</name>
    <name type="common">Barrel medic</name>
    <name type="synonym">Medicago tribuloides</name>
    <dbReference type="NCBI Taxonomy" id="3880"/>
    <lineage>
        <taxon>Eukaryota</taxon>
        <taxon>Viridiplantae</taxon>
        <taxon>Streptophyta</taxon>
        <taxon>Embryophyta</taxon>
        <taxon>Tracheophyta</taxon>
        <taxon>Spermatophyta</taxon>
        <taxon>Magnoliopsida</taxon>
        <taxon>eudicotyledons</taxon>
        <taxon>Gunneridae</taxon>
        <taxon>Pentapetalae</taxon>
        <taxon>rosids</taxon>
        <taxon>fabids</taxon>
        <taxon>Fabales</taxon>
        <taxon>Fabaceae</taxon>
        <taxon>Papilionoideae</taxon>
        <taxon>50 kb inversion clade</taxon>
        <taxon>NPAAA clade</taxon>
        <taxon>Hologalegina</taxon>
        <taxon>IRL clade</taxon>
        <taxon>Trifolieae</taxon>
        <taxon>Medicago</taxon>
    </lineage>
</organism>
<gene>
    <name evidence="2" type="ordered locus">MTR_3g013970</name>
</gene>
<protein>
    <submittedName>
        <fullName evidence="2 3">Uncharacterized protein</fullName>
    </submittedName>
</protein>
<keyword evidence="4" id="KW-1185">Reference proteome</keyword>
<feature type="compositionally biased region" description="Basic and acidic residues" evidence="1">
    <location>
        <begin position="17"/>
        <end position="27"/>
    </location>
</feature>
<feature type="compositionally biased region" description="Basic and acidic residues" evidence="1">
    <location>
        <begin position="89"/>
        <end position="110"/>
    </location>
</feature>
<evidence type="ECO:0000256" key="1">
    <source>
        <dbReference type="SAM" id="MobiDB-lite"/>
    </source>
</evidence>
<evidence type="ECO:0000313" key="3">
    <source>
        <dbReference type="EnsemblPlants" id="AES68710"/>
    </source>
</evidence>
<evidence type="ECO:0000313" key="4">
    <source>
        <dbReference type="Proteomes" id="UP000002051"/>
    </source>
</evidence>